<comment type="caution">
    <text evidence="12">Was originally thought to be a dihydrodipicolinate synthase (DHDPS), catalyzing the condensation of (S)-aspartate-beta-semialdehyde [(S)-ASA] and pyruvate to dihydrodipicolinate (DHDP). However, it was shown in E.coli that the product of the enzymatic reaction is not dihydrodipicolinate but in fact (4S)-4-hydroxy-2,3,4,5-tetrahydro-(2S)-dipicolinic acid (HTPA), and that the consecutive dehydration reaction leading to DHDP is not spontaneous but catalyzed by DapB.</text>
</comment>
<dbReference type="SUPFAM" id="SSF51569">
    <property type="entry name" value="Aldolase"/>
    <property type="match status" value="1"/>
</dbReference>
<dbReference type="PANTHER" id="PTHR12128:SF66">
    <property type="entry name" value="4-HYDROXY-2-OXOGLUTARATE ALDOLASE, MITOCHONDRIAL"/>
    <property type="match status" value="1"/>
</dbReference>
<comment type="similarity">
    <text evidence="3 12 13">Belongs to the DapA family.</text>
</comment>
<organism evidence="16 17">
    <name type="scientific">Anaerospora hongkongensis</name>
    <dbReference type="NCBI Taxonomy" id="244830"/>
    <lineage>
        <taxon>Bacteria</taxon>
        <taxon>Bacillati</taxon>
        <taxon>Bacillota</taxon>
        <taxon>Negativicutes</taxon>
        <taxon>Selenomonadales</taxon>
        <taxon>Sporomusaceae</taxon>
        <taxon>Anaerospora</taxon>
    </lineage>
</organism>
<dbReference type="NCBIfam" id="TIGR00674">
    <property type="entry name" value="dapA"/>
    <property type="match status" value="1"/>
</dbReference>
<evidence type="ECO:0000256" key="7">
    <source>
        <dbReference type="ARBA" id="ARBA00022915"/>
    </source>
</evidence>
<comment type="subcellular location">
    <subcellularLocation>
        <location evidence="12">Cytoplasm</location>
    </subcellularLocation>
</comment>
<dbReference type="RefSeq" id="WP_132082227.1">
    <property type="nucleotide sequence ID" value="NZ_DAIMLW010000208.1"/>
</dbReference>
<feature type="site" description="Part of a proton relay during catalysis" evidence="12">
    <location>
        <position position="46"/>
    </location>
</feature>
<comment type="pathway">
    <text evidence="2 12">Amino-acid biosynthesis; L-lysine biosynthesis via DAP pathway; (S)-tetrahydrodipicolinate from L-aspartate: step 3/4.</text>
</comment>
<evidence type="ECO:0000256" key="9">
    <source>
        <dbReference type="ARBA" id="ARBA00023239"/>
    </source>
</evidence>
<keyword evidence="6 12" id="KW-0028">Amino-acid biosynthesis</keyword>
<evidence type="ECO:0000256" key="4">
    <source>
        <dbReference type="ARBA" id="ARBA00012086"/>
    </source>
</evidence>
<evidence type="ECO:0000256" key="12">
    <source>
        <dbReference type="HAMAP-Rule" id="MF_00418"/>
    </source>
</evidence>
<evidence type="ECO:0000256" key="2">
    <source>
        <dbReference type="ARBA" id="ARBA00005120"/>
    </source>
</evidence>
<dbReference type="PIRSF" id="PIRSF001365">
    <property type="entry name" value="DHDPS"/>
    <property type="match status" value="1"/>
</dbReference>
<evidence type="ECO:0000256" key="3">
    <source>
        <dbReference type="ARBA" id="ARBA00007592"/>
    </source>
</evidence>
<feature type="site" description="Part of a proton relay during catalysis" evidence="12">
    <location>
        <position position="109"/>
    </location>
</feature>
<evidence type="ECO:0000256" key="11">
    <source>
        <dbReference type="ARBA" id="ARBA00047836"/>
    </source>
</evidence>
<keyword evidence="17" id="KW-1185">Reference proteome</keyword>
<evidence type="ECO:0000313" key="17">
    <source>
        <dbReference type="Proteomes" id="UP000295063"/>
    </source>
</evidence>
<dbReference type="PROSITE" id="PS00665">
    <property type="entry name" value="DHDPS_1"/>
    <property type="match status" value="1"/>
</dbReference>
<evidence type="ECO:0000256" key="5">
    <source>
        <dbReference type="ARBA" id="ARBA00022490"/>
    </source>
</evidence>
<feature type="active site" description="Schiff-base intermediate with substrate" evidence="12 14">
    <location>
        <position position="163"/>
    </location>
</feature>
<dbReference type="SMART" id="SM01130">
    <property type="entry name" value="DHDPS"/>
    <property type="match status" value="1"/>
</dbReference>
<keyword evidence="8 12" id="KW-0457">Lysine biosynthesis</keyword>
<comment type="subunit">
    <text evidence="12">Homotetramer; dimer of dimers.</text>
</comment>
<dbReference type="InterPro" id="IPR002220">
    <property type="entry name" value="DapA-like"/>
</dbReference>
<evidence type="ECO:0000256" key="1">
    <source>
        <dbReference type="ARBA" id="ARBA00003294"/>
    </source>
</evidence>
<comment type="caution">
    <text evidence="16">The sequence shown here is derived from an EMBL/GenBank/DDBJ whole genome shotgun (WGS) entry which is preliminary data.</text>
</comment>
<dbReference type="EC" id="4.3.3.7" evidence="4 12"/>
<reference evidence="16 17" key="1">
    <citation type="submission" date="2019-03" db="EMBL/GenBank/DDBJ databases">
        <title>Genomic Encyclopedia of Type Strains, Phase IV (KMG-IV): sequencing the most valuable type-strain genomes for metagenomic binning, comparative biology and taxonomic classification.</title>
        <authorList>
            <person name="Goeker M."/>
        </authorList>
    </citation>
    <scope>NUCLEOTIDE SEQUENCE [LARGE SCALE GENOMIC DNA]</scope>
    <source>
        <strain evidence="16 17">DSM 15969</strain>
    </source>
</reference>
<sequence length="294" mass="30941">MKDFGRILTAMVTPFNSDQTVNYAAAAQLAQYLVANGSDGVVVAGSTGESATLSNEEKLRLFSSVLDAIGDKATVIAGTGSNDTRASIALTQAAEKLGVHGAMLVGPYYNKPTQEGFYQHFKTIADSSALPFIVYNVPGRTSSNILPPTIARLTACKNIIAVKEASGSLDQVSEIIRITPEGFLVYSGDDGLTLPVLAVGGAGVISVAGHIVGKQMKEMITAFFQGDLAKAQAIHLELHPFFRAIFVTTNPIPIKTAVNLIGLNAGPLRLPMVEATDSEVDYIKKAMQDVGALA</sequence>
<dbReference type="InterPro" id="IPR020624">
    <property type="entry name" value="Schiff_base-form_aldolases_CS"/>
</dbReference>
<feature type="binding site" evidence="12 15">
    <location>
        <position position="47"/>
    </location>
    <ligand>
        <name>pyruvate</name>
        <dbReference type="ChEBI" id="CHEBI:15361"/>
    </ligand>
</feature>
<dbReference type="EMBL" id="SLUI01000010">
    <property type="protein sequence ID" value="TCL35888.1"/>
    <property type="molecule type" value="Genomic_DNA"/>
</dbReference>
<evidence type="ECO:0000256" key="14">
    <source>
        <dbReference type="PIRSR" id="PIRSR001365-1"/>
    </source>
</evidence>
<dbReference type="CDD" id="cd00950">
    <property type="entry name" value="DHDPS"/>
    <property type="match status" value="1"/>
</dbReference>
<dbReference type="HAMAP" id="MF_00418">
    <property type="entry name" value="DapA"/>
    <property type="match status" value="1"/>
</dbReference>
<evidence type="ECO:0000256" key="8">
    <source>
        <dbReference type="ARBA" id="ARBA00023154"/>
    </source>
</evidence>
<comment type="catalytic activity">
    <reaction evidence="11 12">
        <text>L-aspartate 4-semialdehyde + pyruvate = (2S,4S)-4-hydroxy-2,3,4,5-tetrahydrodipicolinate + H2O + H(+)</text>
        <dbReference type="Rhea" id="RHEA:34171"/>
        <dbReference type="ChEBI" id="CHEBI:15361"/>
        <dbReference type="ChEBI" id="CHEBI:15377"/>
        <dbReference type="ChEBI" id="CHEBI:15378"/>
        <dbReference type="ChEBI" id="CHEBI:67139"/>
        <dbReference type="ChEBI" id="CHEBI:537519"/>
        <dbReference type="EC" id="4.3.3.7"/>
    </reaction>
</comment>
<dbReference type="InterPro" id="IPR020625">
    <property type="entry name" value="Schiff_base-form_aldolases_AS"/>
</dbReference>
<dbReference type="PRINTS" id="PR00146">
    <property type="entry name" value="DHPICSNTHASE"/>
</dbReference>
<dbReference type="InterPro" id="IPR005263">
    <property type="entry name" value="DapA"/>
</dbReference>
<keyword evidence="7 12" id="KW-0220">Diaminopimelate biosynthesis</keyword>
<keyword evidence="5 12" id="KW-0963">Cytoplasm</keyword>
<accession>A0A4R1Q4V0</accession>
<dbReference type="Pfam" id="PF00701">
    <property type="entry name" value="DHDPS"/>
    <property type="match status" value="1"/>
</dbReference>
<dbReference type="AlphaFoldDB" id="A0A4R1Q4V0"/>
<dbReference type="GO" id="GO:0019877">
    <property type="term" value="P:diaminopimelate biosynthetic process"/>
    <property type="evidence" value="ECO:0007669"/>
    <property type="project" value="UniProtKB-UniRule"/>
</dbReference>
<evidence type="ECO:0000313" key="16">
    <source>
        <dbReference type="EMBL" id="TCL35888.1"/>
    </source>
</evidence>
<evidence type="ECO:0000256" key="15">
    <source>
        <dbReference type="PIRSR" id="PIRSR001365-2"/>
    </source>
</evidence>
<evidence type="ECO:0000256" key="13">
    <source>
        <dbReference type="PIRNR" id="PIRNR001365"/>
    </source>
</evidence>
<dbReference type="PANTHER" id="PTHR12128">
    <property type="entry name" value="DIHYDRODIPICOLINATE SYNTHASE"/>
    <property type="match status" value="1"/>
</dbReference>
<dbReference type="GO" id="GO:0005829">
    <property type="term" value="C:cytosol"/>
    <property type="evidence" value="ECO:0007669"/>
    <property type="project" value="TreeGrafter"/>
</dbReference>
<keyword evidence="10 12" id="KW-0704">Schiff base</keyword>
<dbReference type="UniPathway" id="UPA00034">
    <property type="reaction ID" value="UER00017"/>
</dbReference>
<keyword evidence="9 12" id="KW-0456">Lyase</keyword>
<dbReference type="Gene3D" id="3.20.20.70">
    <property type="entry name" value="Aldolase class I"/>
    <property type="match status" value="1"/>
</dbReference>
<dbReference type="Proteomes" id="UP000295063">
    <property type="component" value="Unassembled WGS sequence"/>
</dbReference>
<name>A0A4R1Q4V0_9FIRM</name>
<gene>
    <name evidence="12" type="primary">dapA</name>
    <name evidence="16" type="ORF">EV210_110133</name>
</gene>
<feature type="binding site" evidence="12 15">
    <location>
        <position position="205"/>
    </location>
    <ligand>
        <name>pyruvate</name>
        <dbReference type="ChEBI" id="CHEBI:15361"/>
    </ligand>
</feature>
<protein>
    <recommendedName>
        <fullName evidence="4 12">4-hydroxy-tetrahydrodipicolinate synthase</fullName>
        <shortName evidence="12">HTPA synthase</shortName>
        <ecNumber evidence="4 12">4.3.3.7</ecNumber>
    </recommendedName>
</protein>
<comment type="function">
    <text evidence="1 12">Catalyzes the condensation of (S)-aspartate-beta-semialdehyde [(S)-ASA] and pyruvate to 4-hydroxy-tetrahydrodipicolinate (HTPA).</text>
</comment>
<feature type="active site" description="Proton donor/acceptor" evidence="12 14">
    <location>
        <position position="135"/>
    </location>
</feature>
<proteinExistence type="inferred from homology"/>
<evidence type="ECO:0000256" key="10">
    <source>
        <dbReference type="ARBA" id="ARBA00023270"/>
    </source>
</evidence>
<dbReference type="InterPro" id="IPR013785">
    <property type="entry name" value="Aldolase_TIM"/>
</dbReference>
<dbReference type="GO" id="GO:0009089">
    <property type="term" value="P:lysine biosynthetic process via diaminopimelate"/>
    <property type="evidence" value="ECO:0007669"/>
    <property type="project" value="UniProtKB-UniRule"/>
</dbReference>
<dbReference type="OrthoDB" id="9782828at2"/>
<evidence type="ECO:0000256" key="6">
    <source>
        <dbReference type="ARBA" id="ARBA00022605"/>
    </source>
</evidence>
<dbReference type="PROSITE" id="PS00666">
    <property type="entry name" value="DHDPS_2"/>
    <property type="match status" value="1"/>
</dbReference>
<dbReference type="GO" id="GO:0008840">
    <property type="term" value="F:4-hydroxy-tetrahydrodipicolinate synthase activity"/>
    <property type="evidence" value="ECO:0007669"/>
    <property type="project" value="UniProtKB-UniRule"/>
</dbReference>